<dbReference type="InterPro" id="IPR044258">
    <property type="entry name" value="HIPP09-like"/>
</dbReference>
<dbReference type="Proteomes" id="UP000290560">
    <property type="component" value="Unassembled WGS sequence"/>
</dbReference>
<feature type="compositionally biased region" description="Basic and acidic residues" evidence="1">
    <location>
        <begin position="7"/>
        <end position="30"/>
    </location>
</feature>
<reference evidence="2" key="1">
    <citation type="journal article" date="2018" name="Data Brief">
        <title>Genome sequence data from 17 accessions of Ensete ventricosum, a staple food crop for millions in Ethiopia.</title>
        <authorList>
            <person name="Yemataw Z."/>
            <person name="Muzemil S."/>
            <person name="Ambachew D."/>
            <person name="Tripathi L."/>
            <person name="Tesfaye K."/>
            <person name="Chala A."/>
            <person name="Farbos A."/>
            <person name="O'Neill P."/>
            <person name="Moore K."/>
            <person name="Grant M."/>
            <person name="Studholme D.J."/>
        </authorList>
    </citation>
    <scope>NUCLEOTIDE SEQUENCE [LARGE SCALE GENOMIC DNA]</scope>
    <source>
        <tissue evidence="2">Leaf</tissue>
    </source>
</reference>
<feature type="region of interest" description="Disordered" evidence="1">
    <location>
        <begin position="60"/>
        <end position="176"/>
    </location>
</feature>
<dbReference type="PANTHER" id="PTHR47066">
    <property type="entry name" value="HEAVY METAL-ASSOCIATED ISOPRENYLATED PLANT PROTEIN 9"/>
    <property type="match status" value="1"/>
</dbReference>
<dbReference type="EMBL" id="KV875572">
    <property type="protein sequence ID" value="RZR71694.1"/>
    <property type="molecule type" value="Genomic_DNA"/>
</dbReference>
<name>A0A445MBV5_ENSVE</name>
<organism evidence="2">
    <name type="scientific">Ensete ventricosum</name>
    <name type="common">Abyssinian banana</name>
    <name type="synonym">Musa ensete</name>
    <dbReference type="NCBI Taxonomy" id="4639"/>
    <lineage>
        <taxon>Eukaryota</taxon>
        <taxon>Viridiplantae</taxon>
        <taxon>Streptophyta</taxon>
        <taxon>Embryophyta</taxon>
        <taxon>Tracheophyta</taxon>
        <taxon>Spermatophyta</taxon>
        <taxon>Magnoliopsida</taxon>
        <taxon>Liliopsida</taxon>
        <taxon>Zingiberales</taxon>
        <taxon>Musaceae</taxon>
        <taxon>Ensete</taxon>
    </lineage>
</organism>
<dbReference type="AlphaFoldDB" id="A0A445MBV5"/>
<feature type="compositionally biased region" description="Basic and acidic residues" evidence="1">
    <location>
        <begin position="149"/>
        <end position="167"/>
    </location>
</feature>
<feature type="compositionally biased region" description="Basic and acidic residues" evidence="1">
    <location>
        <begin position="72"/>
        <end position="82"/>
    </location>
</feature>
<feature type="region of interest" description="Disordered" evidence="1">
    <location>
        <begin position="1"/>
        <end position="39"/>
    </location>
</feature>
<feature type="compositionally biased region" description="Basic and acidic residues" evidence="1">
    <location>
        <begin position="106"/>
        <end position="138"/>
    </location>
</feature>
<evidence type="ECO:0000313" key="2">
    <source>
        <dbReference type="EMBL" id="RZR71694.1"/>
    </source>
</evidence>
<accession>A0A445MBV5</accession>
<proteinExistence type="predicted"/>
<feature type="non-terminal residue" evidence="2">
    <location>
        <position position="1"/>
    </location>
</feature>
<evidence type="ECO:0000256" key="1">
    <source>
        <dbReference type="SAM" id="MobiDB-lite"/>
    </source>
</evidence>
<protein>
    <submittedName>
        <fullName evidence="2">Uncharacterized protein</fullName>
    </submittedName>
</protein>
<gene>
    <name evidence="2" type="ORF">BHM03_00006473</name>
</gene>
<sequence>EVEAEQEEKKEEKQEKKKEEKAEEKKKEVAKPLPPPPIVLSVDLHRVGCAKKIEKCILKRRTRSNSMLKVLRSPDRHDEWRKACGVHSSTNWEGSQHRPAATQGGAEKEEAEKKPEETPAEGKKEEEPKEEKKEEEKSPQPQVSAGGNKDGDGKKEKGGDEEQKTEGGGEATAAGVSEADMMKKMIYWNGSFIVEDEMARRMLHRMPVYVIQQPPQPPPQPCSDENPNACLHHKKPTPHAHMYVSSMEHNVAFAYFTLDATVSIKSKAPLRRFLHGFVIAGSSLCITPTNNRRPVAQIF</sequence>
<dbReference type="PANTHER" id="PTHR47066:SF1">
    <property type="entry name" value="HEAVY METAL-ASSOCIATED ISOPRENYLATED PLANT PROTEIN 9"/>
    <property type="match status" value="1"/>
</dbReference>
<dbReference type="GO" id="GO:0046872">
    <property type="term" value="F:metal ion binding"/>
    <property type="evidence" value="ECO:0007669"/>
    <property type="project" value="InterPro"/>
</dbReference>